<keyword evidence="5" id="KW-0378">Hydrolase</keyword>
<dbReference type="STRING" id="442562.Rumeso_01552"/>
<evidence type="ECO:0000256" key="1">
    <source>
        <dbReference type="ARBA" id="ARBA00007401"/>
    </source>
</evidence>
<keyword evidence="5" id="KW-0326">Glycosidase</keyword>
<reference evidence="5 6" key="1">
    <citation type="submission" date="2013-02" db="EMBL/GenBank/DDBJ databases">
        <authorList>
            <person name="Fiebig A."/>
            <person name="Goeker M."/>
            <person name="Klenk H.-P.P."/>
        </authorList>
    </citation>
    <scope>NUCLEOTIDE SEQUENCE [LARGE SCALE GENOMIC DNA]</scope>
    <source>
        <strain evidence="5 6">DSM 19309</strain>
    </source>
</reference>
<dbReference type="Pfam" id="PF00703">
    <property type="entry name" value="Glyco_hydro_2"/>
    <property type="match status" value="1"/>
</dbReference>
<evidence type="ECO:0000313" key="6">
    <source>
        <dbReference type="Proteomes" id="UP000019666"/>
    </source>
</evidence>
<dbReference type="HOGENOM" id="CLU_009935_1_0_5"/>
<dbReference type="PATRIC" id="fig|442562.3.peg.1537"/>
<sequence length="727" mass="81865">MIALEIAAPDGHLVHTETLHVSDATLAHAVTLPEFQPWSPETPALYTLRATLRGDGGDLDTRSETFGFRRIEAKDGVLHLNGQPLYLRGALDQDYYPDGFGTPPSLELLEDQARKAKAMGLNCLRCHIKVPDPRYYEVADRLGLLIWTEIPNIETFTPESAQRLRTTMEGILARDRNHPSIVIWTLVNEDWGTRLREVADQRAWIVELFDWLKAEDPLRLVVDNSACFPNYHVKTDINDFHYYRTALDRREEWEALSREFAGAASWTFSPQPEAQWRGDEPLILSEFGVWGLPDPANLRTDGKDPWWMPYGATWAVGVALPMGIEQRFHELGLEQVFGTFTQFIEKVQWHQFMNLKFEIEDIRSHSPIAGYVITEFTDVHWEGNGLMDMARNPRVFAQALAHVNTDVVVAPNLRHHAARAGQDIALDLKVATGGETLPEGARLEWTLGEDGGTVALPEAGPMAVVGANLTLRAPKLPQSELASIEFAVLAPDGRRIAQNGEAVALYPERPTPERRIRFRTDRPLVGERLLVLGHEETEAEDAELFITDVLDGPRIEAIHAGARYLQIVEQGQRRLRDDTSPRDGPMTLQIEDAPGGTRSESYFSFPGYSLQNRHNSIWRGDWVGNFPWLRRDGAFRHIPGGPLLDLSFARVIPHQVLTHQRSWEFRGRVQAGTVVGWVHRPAAFVIEKRLGKGKLVISTFRLMRDPFDADPVATALWDGLLDLALAP</sequence>
<comment type="similarity">
    <text evidence="1">Belongs to the glycosyl hydrolase 2 family.</text>
</comment>
<keyword evidence="6" id="KW-1185">Reference proteome</keyword>
<dbReference type="InterPro" id="IPR017853">
    <property type="entry name" value="GH"/>
</dbReference>
<dbReference type="InterPro" id="IPR006103">
    <property type="entry name" value="Glyco_hydro_2_cat"/>
</dbReference>
<dbReference type="PANTHER" id="PTHR42732">
    <property type="entry name" value="BETA-GALACTOSIDASE"/>
    <property type="match status" value="1"/>
</dbReference>
<dbReference type="InterPro" id="IPR013783">
    <property type="entry name" value="Ig-like_fold"/>
</dbReference>
<dbReference type="InterPro" id="IPR051913">
    <property type="entry name" value="GH2_Domain-Containing"/>
</dbReference>
<name>A0A017HS86_9RHOB</name>
<feature type="domain" description="Glycoside hydrolase family 2 immunoglobulin-like beta-sandwich" evidence="3">
    <location>
        <begin position="22"/>
        <end position="69"/>
    </location>
</feature>
<gene>
    <name evidence="5" type="ORF">Rumeso_01552</name>
</gene>
<dbReference type="Gene3D" id="2.60.40.10">
    <property type="entry name" value="Immunoglobulins"/>
    <property type="match status" value="1"/>
</dbReference>
<dbReference type="Proteomes" id="UP000019666">
    <property type="component" value="Unassembled WGS sequence"/>
</dbReference>
<dbReference type="EMBL" id="AOSK01000041">
    <property type="protein sequence ID" value="EYD76594.1"/>
    <property type="molecule type" value="Genomic_DNA"/>
</dbReference>
<dbReference type="InterPro" id="IPR006102">
    <property type="entry name" value="Ig-like_GH2"/>
</dbReference>
<evidence type="ECO:0000256" key="2">
    <source>
        <dbReference type="SAM" id="MobiDB-lite"/>
    </source>
</evidence>
<dbReference type="AlphaFoldDB" id="A0A017HS86"/>
<dbReference type="Pfam" id="PF02836">
    <property type="entry name" value="Glyco_hydro_2_C"/>
    <property type="match status" value="1"/>
</dbReference>
<dbReference type="SUPFAM" id="SSF49303">
    <property type="entry name" value="beta-Galactosidase/glucuronidase domain"/>
    <property type="match status" value="1"/>
</dbReference>
<feature type="region of interest" description="Disordered" evidence="2">
    <location>
        <begin position="573"/>
        <end position="593"/>
    </location>
</feature>
<dbReference type="GO" id="GO:0004565">
    <property type="term" value="F:beta-galactosidase activity"/>
    <property type="evidence" value="ECO:0007669"/>
    <property type="project" value="UniProtKB-EC"/>
</dbReference>
<feature type="domain" description="Glycoside hydrolase family 2 catalytic" evidence="4">
    <location>
        <begin position="72"/>
        <end position="242"/>
    </location>
</feature>
<dbReference type="Gene3D" id="3.20.20.80">
    <property type="entry name" value="Glycosidases"/>
    <property type="match status" value="1"/>
</dbReference>
<dbReference type="GO" id="GO:0005975">
    <property type="term" value="P:carbohydrate metabolic process"/>
    <property type="evidence" value="ECO:0007669"/>
    <property type="project" value="InterPro"/>
</dbReference>
<protein>
    <submittedName>
        <fullName evidence="5">Beta-galactosidase</fullName>
        <ecNumber evidence="5">3.2.1.23</ecNumber>
    </submittedName>
</protein>
<dbReference type="EC" id="3.2.1.23" evidence="5"/>
<proteinExistence type="inferred from homology"/>
<evidence type="ECO:0000313" key="5">
    <source>
        <dbReference type="EMBL" id="EYD76594.1"/>
    </source>
</evidence>
<dbReference type="InterPro" id="IPR036156">
    <property type="entry name" value="Beta-gal/glucu_dom_sf"/>
</dbReference>
<comment type="caution">
    <text evidence="5">The sequence shown here is derived from an EMBL/GenBank/DDBJ whole genome shotgun (WGS) entry which is preliminary data.</text>
</comment>
<organism evidence="5 6">
    <name type="scientific">Rubellimicrobium mesophilum DSM 19309</name>
    <dbReference type="NCBI Taxonomy" id="442562"/>
    <lineage>
        <taxon>Bacteria</taxon>
        <taxon>Pseudomonadati</taxon>
        <taxon>Pseudomonadota</taxon>
        <taxon>Alphaproteobacteria</taxon>
        <taxon>Rhodobacterales</taxon>
        <taxon>Roseobacteraceae</taxon>
        <taxon>Rubellimicrobium</taxon>
    </lineage>
</organism>
<dbReference type="PANTHER" id="PTHR42732:SF2">
    <property type="entry name" value="BETA-MANNOSIDASE"/>
    <property type="match status" value="1"/>
</dbReference>
<evidence type="ECO:0000259" key="3">
    <source>
        <dbReference type="Pfam" id="PF00703"/>
    </source>
</evidence>
<accession>A0A017HS86</accession>
<evidence type="ECO:0000259" key="4">
    <source>
        <dbReference type="Pfam" id="PF02836"/>
    </source>
</evidence>
<dbReference type="SUPFAM" id="SSF51445">
    <property type="entry name" value="(Trans)glycosidases"/>
    <property type="match status" value="1"/>
</dbReference>